<proteinExistence type="predicted"/>
<dbReference type="EMBL" id="CM004387">
    <property type="protein sequence ID" value="KAG8663978.1"/>
    <property type="molecule type" value="Genomic_DNA"/>
</dbReference>
<accession>A0ACB7IIR5</accession>
<comment type="caution">
    <text evidence="1">The sequence shown here is derived from an EMBL/GenBank/DDBJ whole genome shotgun (WGS) entry which is preliminary data.</text>
</comment>
<name>A0ACB7IIR5_MANES</name>
<protein>
    <submittedName>
        <fullName evidence="1">Uncharacterized protein</fullName>
    </submittedName>
</protein>
<evidence type="ECO:0000313" key="1">
    <source>
        <dbReference type="EMBL" id="KAG8663978.1"/>
    </source>
</evidence>
<gene>
    <name evidence="1" type="ORF">MANES_01G268401v8</name>
</gene>
<keyword evidence="2" id="KW-1185">Reference proteome</keyword>
<reference evidence="2" key="1">
    <citation type="journal article" date="2016" name="Nat. Biotechnol.">
        <title>Sequencing wild and cultivated cassava and related species reveals extensive interspecific hybridization and genetic diversity.</title>
        <authorList>
            <person name="Bredeson J.V."/>
            <person name="Lyons J.B."/>
            <person name="Prochnik S.E."/>
            <person name="Wu G.A."/>
            <person name="Ha C.M."/>
            <person name="Edsinger-Gonzales E."/>
            <person name="Grimwood J."/>
            <person name="Schmutz J."/>
            <person name="Rabbi I.Y."/>
            <person name="Egesi C."/>
            <person name="Nauluvula P."/>
            <person name="Lebot V."/>
            <person name="Ndunguru J."/>
            <person name="Mkamilo G."/>
            <person name="Bart R.S."/>
            <person name="Setter T.L."/>
            <person name="Gleadow R.M."/>
            <person name="Kulakow P."/>
            <person name="Ferguson M.E."/>
            <person name="Rounsley S."/>
            <person name="Rokhsar D.S."/>
        </authorList>
    </citation>
    <scope>NUCLEOTIDE SEQUENCE [LARGE SCALE GENOMIC DNA]</scope>
    <source>
        <strain evidence="2">cv. AM560-2</strain>
    </source>
</reference>
<dbReference type="Proteomes" id="UP000091857">
    <property type="component" value="Chromosome 1"/>
</dbReference>
<organism evidence="1 2">
    <name type="scientific">Manihot esculenta</name>
    <name type="common">Cassava</name>
    <name type="synonym">Jatropha manihot</name>
    <dbReference type="NCBI Taxonomy" id="3983"/>
    <lineage>
        <taxon>Eukaryota</taxon>
        <taxon>Viridiplantae</taxon>
        <taxon>Streptophyta</taxon>
        <taxon>Embryophyta</taxon>
        <taxon>Tracheophyta</taxon>
        <taxon>Spermatophyta</taxon>
        <taxon>Magnoliopsida</taxon>
        <taxon>eudicotyledons</taxon>
        <taxon>Gunneridae</taxon>
        <taxon>Pentapetalae</taxon>
        <taxon>rosids</taxon>
        <taxon>fabids</taxon>
        <taxon>Malpighiales</taxon>
        <taxon>Euphorbiaceae</taxon>
        <taxon>Crotonoideae</taxon>
        <taxon>Manihoteae</taxon>
        <taxon>Manihot</taxon>
    </lineage>
</organism>
<sequence length="117" mass="13460">MEKIKGLFKESYAYSRCCSTFRKSPFYPCIYASDLTPLTYTLRTLLQLSHLSNPWLPSSSICKLFDKNKKILQTLSVRSGEPTTQLCLSSVSFELFKPHHLLFTATHFPLFFAFLPP</sequence>
<evidence type="ECO:0000313" key="2">
    <source>
        <dbReference type="Proteomes" id="UP000091857"/>
    </source>
</evidence>